<reference evidence="3 4" key="1">
    <citation type="submission" date="2022-04" db="EMBL/GenBank/DDBJ databases">
        <title>Human microbiome associated bacterial genomes.</title>
        <authorList>
            <person name="Sandstrom S."/>
            <person name="Salamzade R."/>
            <person name="Kalan L.R."/>
        </authorList>
    </citation>
    <scope>NUCLEOTIDE SEQUENCE [LARGE SCALE GENOMIC DNA]</scope>
    <source>
        <strain evidence="4">p3-SID1799</strain>
    </source>
</reference>
<feature type="compositionally biased region" description="Basic and acidic residues" evidence="2">
    <location>
        <begin position="151"/>
        <end position="161"/>
    </location>
</feature>
<dbReference type="Proteomes" id="UP001525379">
    <property type="component" value="Unassembled WGS sequence"/>
</dbReference>
<gene>
    <name evidence="3" type="ORF">M3D15_04600</name>
</gene>
<feature type="region of interest" description="Disordered" evidence="2">
    <location>
        <begin position="1"/>
        <end position="32"/>
    </location>
</feature>
<accession>A0ABT2HWV0</accession>
<organism evidence="3 4">
    <name type="scientific">Pseudoclavibacter albus</name>
    <dbReference type="NCBI Taxonomy" id="272241"/>
    <lineage>
        <taxon>Bacteria</taxon>
        <taxon>Bacillati</taxon>
        <taxon>Actinomycetota</taxon>
        <taxon>Actinomycetes</taxon>
        <taxon>Micrococcales</taxon>
        <taxon>Microbacteriaceae</taxon>
        <taxon>Pseudoclavibacter</taxon>
    </lineage>
</organism>
<dbReference type="EMBL" id="JALXSQ010000013">
    <property type="protein sequence ID" value="MCT2042615.1"/>
    <property type="molecule type" value="Genomic_DNA"/>
</dbReference>
<evidence type="ECO:0000256" key="1">
    <source>
        <dbReference type="SAM" id="Coils"/>
    </source>
</evidence>
<proteinExistence type="predicted"/>
<protein>
    <recommendedName>
        <fullName evidence="5">DUF4355 domain-containing protein</fullName>
    </recommendedName>
</protein>
<name>A0ABT2HWV0_9MICO</name>
<feature type="region of interest" description="Disordered" evidence="2">
    <location>
        <begin position="150"/>
        <end position="184"/>
    </location>
</feature>
<keyword evidence="1" id="KW-0175">Coiled coil</keyword>
<feature type="coiled-coil region" evidence="1">
    <location>
        <begin position="34"/>
        <end position="89"/>
    </location>
</feature>
<evidence type="ECO:0000256" key="2">
    <source>
        <dbReference type="SAM" id="MobiDB-lite"/>
    </source>
</evidence>
<dbReference type="RefSeq" id="WP_260104077.1">
    <property type="nucleotide sequence ID" value="NZ_JALXSQ010000013.1"/>
</dbReference>
<keyword evidence="4" id="KW-1185">Reference proteome</keyword>
<feature type="compositionally biased region" description="Basic and acidic residues" evidence="2">
    <location>
        <begin position="16"/>
        <end position="32"/>
    </location>
</feature>
<evidence type="ECO:0000313" key="3">
    <source>
        <dbReference type="EMBL" id="MCT2042615.1"/>
    </source>
</evidence>
<evidence type="ECO:0008006" key="5">
    <source>
        <dbReference type="Google" id="ProtNLM"/>
    </source>
</evidence>
<comment type="caution">
    <text evidence="3">The sequence shown here is derived from an EMBL/GenBank/DDBJ whole genome shotgun (WGS) entry which is preliminary data.</text>
</comment>
<evidence type="ECO:0000313" key="4">
    <source>
        <dbReference type="Proteomes" id="UP001525379"/>
    </source>
</evidence>
<sequence length="184" mass="19761">METEAQQDTAAPAEQEEARDGQTDELGEKGHAALVKEREARKQAEKELRAAHALLEEARAKAEGREAEHAEAVKAREAQEAAIAKANERVLMYALKSAAAGKLTNPADAAVFVDLSQFEVGADGQFDEAAVEAAIDDLLKERPYLAVAAPRRFEGSADQGRKGAAPGSDKHDMNSLLRSLINSR</sequence>